<dbReference type="AlphaFoldDB" id="A0A6A4I0T6"/>
<evidence type="ECO:0000313" key="2">
    <source>
        <dbReference type="EMBL" id="KAE9403570.1"/>
    </source>
</evidence>
<keyword evidence="3" id="KW-1185">Reference proteome</keyword>
<evidence type="ECO:0000313" key="3">
    <source>
        <dbReference type="Proteomes" id="UP000799118"/>
    </source>
</evidence>
<dbReference type="Proteomes" id="UP000799118">
    <property type="component" value="Unassembled WGS sequence"/>
</dbReference>
<feature type="region of interest" description="Disordered" evidence="1">
    <location>
        <begin position="54"/>
        <end position="79"/>
    </location>
</feature>
<organism evidence="2 3">
    <name type="scientific">Gymnopus androsaceus JB14</name>
    <dbReference type="NCBI Taxonomy" id="1447944"/>
    <lineage>
        <taxon>Eukaryota</taxon>
        <taxon>Fungi</taxon>
        <taxon>Dikarya</taxon>
        <taxon>Basidiomycota</taxon>
        <taxon>Agaricomycotina</taxon>
        <taxon>Agaricomycetes</taxon>
        <taxon>Agaricomycetidae</taxon>
        <taxon>Agaricales</taxon>
        <taxon>Marasmiineae</taxon>
        <taxon>Omphalotaceae</taxon>
        <taxon>Gymnopus</taxon>
    </lineage>
</organism>
<accession>A0A6A4I0T6</accession>
<proteinExistence type="predicted"/>
<feature type="region of interest" description="Disordered" evidence="1">
    <location>
        <begin position="125"/>
        <end position="151"/>
    </location>
</feature>
<protein>
    <submittedName>
        <fullName evidence="2">Uncharacterized protein</fullName>
    </submittedName>
</protein>
<name>A0A6A4I0T6_9AGAR</name>
<feature type="compositionally biased region" description="Acidic residues" evidence="1">
    <location>
        <begin position="128"/>
        <end position="142"/>
    </location>
</feature>
<reference evidence="2" key="1">
    <citation type="journal article" date="2019" name="Environ. Microbiol.">
        <title>Fungal ecological strategies reflected in gene transcription - a case study of two litter decomposers.</title>
        <authorList>
            <person name="Barbi F."/>
            <person name="Kohler A."/>
            <person name="Barry K."/>
            <person name="Baskaran P."/>
            <person name="Daum C."/>
            <person name="Fauchery L."/>
            <person name="Ihrmark K."/>
            <person name="Kuo A."/>
            <person name="LaButti K."/>
            <person name="Lipzen A."/>
            <person name="Morin E."/>
            <person name="Grigoriev I.V."/>
            <person name="Henrissat B."/>
            <person name="Lindahl B."/>
            <person name="Martin F."/>
        </authorList>
    </citation>
    <scope>NUCLEOTIDE SEQUENCE</scope>
    <source>
        <strain evidence="2">JB14</strain>
    </source>
</reference>
<feature type="compositionally biased region" description="Basic and acidic residues" evidence="1">
    <location>
        <begin position="54"/>
        <end position="63"/>
    </location>
</feature>
<dbReference type="EMBL" id="ML769424">
    <property type="protein sequence ID" value="KAE9403570.1"/>
    <property type="molecule type" value="Genomic_DNA"/>
</dbReference>
<evidence type="ECO:0000256" key="1">
    <source>
        <dbReference type="SAM" id="MobiDB-lite"/>
    </source>
</evidence>
<gene>
    <name evidence="2" type="ORF">BT96DRAFT_936398</name>
</gene>
<sequence length="151" mass="16611">MTPLNNSNAVAEGMTRTKAIETSSLGDGAPTYIIFDSSFRVLFCTTLHGCDHRVSEGTRHDHSTSSQAEITDNDSDAPLDDTQSYLSFSLRVHDSHGRYSSTFFRTVDEIVDNFTPSLLVSVQSDCAAGEEFEEEESDDGAEEQSGQMKDR</sequence>